<comment type="caution">
    <text evidence="1">The sequence shown here is derived from an EMBL/GenBank/DDBJ whole genome shotgun (WGS) entry which is preliminary data.</text>
</comment>
<evidence type="ECO:0000313" key="1">
    <source>
        <dbReference type="EMBL" id="CAG9324220.1"/>
    </source>
</evidence>
<name>A0AAU9JAC3_9CILI</name>
<evidence type="ECO:0000313" key="2">
    <source>
        <dbReference type="Proteomes" id="UP001162131"/>
    </source>
</evidence>
<dbReference type="EMBL" id="CAJZBQ010000036">
    <property type="protein sequence ID" value="CAG9324220.1"/>
    <property type="molecule type" value="Genomic_DNA"/>
</dbReference>
<proteinExistence type="predicted"/>
<reference evidence="1" key="1">
    <citation type="submission" date="2021-09" db="EMBL/GenBank/DDBJ databases">
        <authorList>
            <consortium name="AG Swart"/>
            <person name="Singh M."/>
            <person name="Singh A."/>
            <person name="Seah K."/>
            <person name="Emmerich C."/>
        </authorList>
    </citation>
    <scope>NUCLEOTIDE SEQUENCE</scope>
    <source>
        <strain evidence="1">ATCC30299</strain>
    </source>
</reference>
<dbReference type="AlphaFoldDB" id="A0AAU9JAC3"/>
<keyword evidence="2" id="KW-1185">Reference proteome</keyword>
<organism evidence="1 2">
    <name type="scientific">Blepharisma stoltei</name>
    <dbReference type="NCBI Taxonomy" id="1481888"/>
    <lineage>
        <taxon>Eukaryota</taxon>
        <taxon>Sar</taxon>
        <taxon>Alveolata</taxon>
        <taxon>Ciliophora</taxon>
        <taxon>Postciliodesmatophora</taxon>
        <taxon>Heterotrichea</taxon>
        <taxon>Heterotrichida</taxon>
        <taxon>Blepharismidae</taxon>
        <taxon>Blepharisma</taxon>
    </lineage>
</organism>
<accession>A0AAU9JAC3</accession>
<gene>
    <name evidence="1" type="ORF">BSTOLATCC_MIC36017</name>
</gene>
<protein>
    <submittedName>
        <fullName evidence="1">Uncharacterized protein</fullName>
    </submittedName>
</protein>
<sequence length="72" mass="8287">MNPATEKKILSNACKTRWLLTHYLGILKVSFSLKHPDEGIKTLKSKYLIVIKACGKLLDGESKWKILHMKNY</sequence>
<dbReference type="Proteomes" id="UP001162131">
    <property type="component" value="Unassembled WGS sequence"/>
</dbReference>